<dbReference type="GO" id="GO:0003676">
    <property type="term" value="F:nucleic acid binding"/>
    <property type="evidence" value="ECO:0007669"/>
    <property type="project" value="InterPro"/>
</dbReference>
<accession>A0A6A5R605</accession>
<keyword evidence="3" id="KW-1185">Reference proteome</keyword>
<dbReference type="EMBL" id="ML979004">
    <property type="protein sequence ID" value="KAF1923545.1"/>
    <property type="molecule type" value="Genomic_DNA"/>
</dbReference>
<dbReference type="Proteomes" id="UP000800082">
    <property type="component" value="Unassembled WGS sequence"/>
</dbReference>
<organism evidence="2 3">
    <name type="scientific">Didymella exigua CBS 183.55</name>
    <dbReference type="NCBI Taxonomy" id="1150837"/>
    <lineage>
        <taxon>Eukaryota</taxon>
        <taxon>Fungi</taxon>
        <taxon>Dikarya</taxon>
        <taxon>Ascomycota</taxon>
        <taxon>Pezizomycotina</taxon>
        <taxon>Dothideomycetes</taxon>
        <taxon>Pleosporomycetidae</taxon>
        <taxon>Pleosporales</taxon>
        <taxon>Pleosporineae</taxon>
        <taxon>Didymellaceae</taxon>
        <taxon>Didymella</taxon>
    </lineage>
</organism>
<name>A0A6A5R605_9PLEO</name>
<feature type="region of interest" description="Disordered" evidence="1">
    <location>
        <begin position="1"/>
        <end position="26"/>
    </location>
</feature>
<evidence type="ECO:0000313" key="3">
    <source>
        <dbReference type="Proteomes" id="UP000800082"/>
    </source>
</evidence>
<protein>
    <submittedName>
        <fullName evidence="2">Uncharacterized protein</fullName>
    </submittedName>
</protein>
<dbReference type="InterPro" id="IPR012337">
    <property type="entry name" value="RNaseH-like_sf"/>
</dbReference>
<evidence type="ECO:0000256" key="1">
    <source>
        <dbReference type="SAM" id="MobiDB-lite"/>
    </source>
</evidence>
<dbReference type="RefSeq" id="XP_033443798.1">
    <property type="nucleotide sequence ID" value="XM_033598366.1"/>
</dbReference>
<dbReference type="InterPro" id="IPR036397">
    <property type="entry name" value="RNaseH_sf"/>
</dbReference>
<gene>
    <name evidence="2" type="ORF">M421DRAFT_96085</name>
</gene>
<dbReference type="AlphaFoldDB" id="A0A6A5R605"/>
<dbReference type="Gene3D" id="3.30.420.10">
    <property type="entry name" value="Ribonuclease H-like superfamily/Ribonuclease H"/>
    <property type="match status" value="1"/>
</dbReference>
<dbReference type="GeneID" id="54356033"/>
<proteinExistence type="predicted"/>
<sequence>MTQRSYKGSSGPCKMPAHNSTGWTDEDAAGSWEQVSYGTRKMRTCDVRIELVWVKGHANSEGNVLADQAAAEIVVEQTENALSPVPFLSVVKTELDVPQIWCDLGQDWIEKWFWRANHEHVVADRKQTTRIRRQK</sequence>
<dbReference type="SUPFAM" id="SSF53098">
    <property type="entry name" value="Ribonuclease H-like"/>
    <property type="match status" value="1"/>
</dbReference>
<reference evidence="2" key="1">
    <citation type="journal article" date="2020" name="Stud. Mycol.">
        <title>101 Dothideomycetes genomes: a test case for predicting lifestyles and emergence of pathogens.</title>
        <authorList>
            <person name="Haridas S."/>
            <person name="Albert R."/>
            <person name="Binder M."/>
            <person name="Bloem J."/>
            <person name="Labutti K."/>
            <person name="Salamov A."/>
            <person name="Andreopoulos B."/>
            <person name="Baker S."/>
            <person name="Barry K."/>
            <person name="Bills G."/>
            <person name="Bluhm B."/>
            <person name="Cannon C."/>
            <person name="Castanera R."/>
            <person name="Culley D."/>
            <person name="Daum C."/>
            <person name="Ezra D."/>
            <person name="Gonzalez J."/>
            <person name="Henrissat B."/>
            <person name="Kuo A."/>
            <person name="Liang C."/>
            <person name="Lipzen A."/>
            <person name="Lutzoni F."/>
            <person name="Magnuson J."/>
            <person name="Mondo S."/>
            <person name="Nolan M."/>
            <person name="Ohm R."/>
            <person name="Pangilinan J."/>
            <person name="Park H.-J."/>
            <person name="Ramirez L."/>
            <person name="Alfaro M."/>
            <person name="Sun H."/>
            <person name="Tritt A."/>
            <person name="Yoshinaga Y."/>
            <person name="Zwiers L.-H."/>
            <person name="Turgeon B."/>
            <person name="Goodwin S."/>
            <person name="Spatafora J."/>
            <person name="Crous P."/>
            <person name="Grigoriev I."/>
        </authorList>
    </citation>
    <scope>NUCLEOTIDE SEQUENCE</scope>
    <source>
        <strain evidence="2">CBS 183.55</strain>
    </source>
</reference>
<dbReference type="OrthoDB" id="4729724at2759"/>
<evidence type="ECO:0000313" key="2">
    <source>
        <dbReference type="EMBL" id="KAF1923545.1"/>
    </source>
</evidence>